<organism evidence="2 3">
    <name type="scientific">Candidatus Aramenus sulfurataquae</name>
    <dbReference type="NCBI Taxonomy" id="1326980"/>
    <lineage>
        <taxon>Archaea</taxon>
        <taxon>Thermoproteota</taxon>
        <taxon>Thermoprotei</taxon>
        <taxon>Sulfolobales</taxon>
        <taxon>Sulfolobaceae</taxon>
        <taxon>Candidatus Aramenus</taxon>
    </lineage>
</organism>
<dbReference type="EMBL" id="ASRH01000011">
    <property type="protein sequence ID" value="EWG06633.1"/>
    <property type="molecule type" value="Genomic_DNA"/>
</dbReference>
<keyword evidence="1" id="KW-0812">Transmembrane</keyword>
<evidence type="ECO:0000256" key="1">
    <source>
        <dbReference type="SAM" id="Phobius"/>
    </source>
</evidence>
<feature type="transmembrane region" description="Helical" evidence="1">
    <location>
        <begin position="39"/>
        <end position="61"/>
    </location>
</feature>
<dbReference type="Proteomes" id="UP000054284">
    <property type="component" value="Unassembled WGS sequence"/>
</dbReference>
<accession>W7KK87</accession>
<name>W7KK87_9CREN</name>
<keyword evidence="1" id="KW-0472">Membrane</keyword>
<reference evidence="2 3" key="1">
    <citation type="journal article" date="2014" name="Genome Announc.">
        <title>Draft Genome Sequence of the Sulfolobales Archaeon AZ1, Obtained through Metagenomic Analysis of a Mexican Hot Spring.</title>
        <authorList>
            <person name="Servin-Garciduenas L.E."/>
            <person name="Martinez-Romero E."/>
        </authorList>
    </citation>
    <scope>NUCLEOTIDE SEQUENCE [LARGE SCALE GENOMIC DNA]</scope>
    <source>
        <strain evidence="2">AZ1-illumnia</strain>
    </source>
</reference>
<keyword evidence="1" id="KW-1133">Transmembrane helix</keyword>
<proteinExistence type="predicted"/>
<evidence type="ECO:0000313" key="2">
    <source>
        <dbReference type="EMBL" id="EWG06633.1"/>
    </source>
</evidence>
<dbReference type="AlphaFoldDB" id="W7KK87"/>
<gene>
    <name evidence="2" type="ORF">ASUL_08469</name>
</gene>
<comment type="caution">
    <text evidence="2">The sequence shown here is derived from an EMBL/GenBank/DDBJ whole genome shotgun (WGS) entry which is preliminary data.</text>
</comment>
<keyword evidence="3" id="KW-1185">Reference proteome</keyword>
<protein>
    <submittedName>
        <fullName evidence="2">Uncharacterized protein</fullName>
    </submittedName>
</protein>
<sequence>MKKPIPDVYQIFMWLKDSLRLSKLLKGDFGGCCIFFLEIYHFLVNIYFTYIDRLSYIVLYSSNMKRIKMRRGYYEIIYLIWEIGSKVN</sequence>
<evidence type="ECO:0000313" key="3">
    <source>
        <dbReference type="Proteomes" id="UP000054284"/>
    </source>
</evidence>